<dbReference type="RefSeq" id="WP_162670011.1">
    <property type="nucleotide sequence ID" value="NZ_LR593886.1"/>
</dbReference>
<evidence type="ECO:0000313" key="3">
    <source>
        <dbReference type="Proteomes" id="UP000464178"/>
    </source>
</evidence>
<keyword evidence="3" id="KW-1185">Reference proteome</keyword>
<name>A0A6P2D3E6_9BACT</name>
<feature type="compositionally biased region" description="Low complexity" evidence="1">
    <location>
        <begin position="62"/>
        <end position="72"/>
    </location>
</feature>
<reference evidence="2 3" key="1">
    <citation type="submission" date="2019-05" db="EMBL/GenBank/DDBJ databases">
        <authorList>
            <consortium name="Science for Life Laboratories"/>
        </authorList>
    </citation>
    <scope>NUCLEOTIDE SEQUENCE [LARGE SCALE GENOMIC DNA]</scope>
    <source>
        <strain evidence="2">Soil9</strain>
    </source>
</reference>
<dbReference type="KEGG" id="gms:SOIL9_21010"/>
<gene>
    <name evidence="2" type="ORF">SOIL9_21010</name>
</gene>
<dbReference type="EMBL" id="LR593886">
    <property type="protein sequence ID" value="VTR95613.1"/>
    <property type="molecule type" value="Genomic_DNA"/>
</dbReference>
<feature type="region of interest" description="Disordered" evidence="1">
    <location>
        <begin position="28"/>
        <end position="82"/>
    </location>
</feature>
<protein>
    <submittedName>
        <fullName evidence="2">Uncharacterized protein</fullName>
    </submittedName>
</protein>
<accession>A0A6P2D3E6</accession>
<proteinExistence type="predicted"/>
<sequence>MTSRAWVVIALIALVQATGCCQHCCCLSDRDSRSPTRDTYRDDRPPRVGGADTLPPANLPTSPGAAPSSGPPKVTGAYGGVE</sequence>
<organism evidence="2 3">
    <name type="scientific">Gemmata massiliana</name>
    <dbReference type="NCBI Taxonomy" id="1210884"/>
    <lineage>
        <taxon>Bacteria</taxon>
        <taxon>Pseudomonadati</taxon>
        <taxon>Planctomycetota</taxon>
        <taxon>Planctomycetia</taxon>
        <taxon>Gemmatales</taxon>
        <taxon>Gemmataceae</taxon>
        <taxon>Gemmata</taxon>
    </lineage>
</organism>
<dbReference type="AlphaFoldDB" id="A0A6P2D3E6"/>
<feature type="compositionally biased region" description="Basic and acidic residues" evidence="1">
    <location>
        <begin position="28"/>
        <end position="46"/>
    </location>
</feature>
<dbReference type="Proteomes" id="UP000464178">
    <property type="component" value="Chromosome"/>
</dbReference>
<evidence type="ECO:0000256" key="1">
    <source>
        <dbReference type="SAM" id="MobiDB-lite"/>
    </source>
</evidence>
<evidence type="ECO:0000313" key="2">
    <source>
        <dbReference type="EMBL" id="VTR95613.1"/>
    </source>
</evidence>